<proteinExistence type="predicted"/>
<gene>
    <name evidence="1" type="ORF">pdam_00009632</name>
</gene>
<sequence length="105" mass="12142">MANDAKSLRNFAVRKTAIVGNFSSKLIFGHSMVRFLQLGQNKRCGRTGRKTKGSTLNFQLLPLLETSSRKLVEWRITEVTISYQYFRIKVLQPKDKFNAEVENKF</sequence>
<name>A0A3M6U057_POCDA</name>
<comment type="caution">
    <text evidence="1">The sequence shown here is derived from an EMBL/GenBank/DDBJ whole genome shotgun (WGS) entry which is preliminary data.</text>
</comment>
<accession>A0A3M6U057</accession>
<keyword evidence="2" id="KW-1185">Reference proteome</keyword>
<evidence type="ECO:0000313" key="2">
    <source>
        <dbReference type="Proteomes" id="UP000275408"/>
    </source>
</evidence>
<organism evidence="1 2">
    <name type="scientific">Pocillopora damicornis</name>
    <name type="common">Cauliflower coral</name>
    <name type="synonym">Millepora damicornis</name>
    <dbReference type="NCBI Taxonomy" id="46731"/>
    <lineage>
        <taxon>Eukaryota</taxon>
        <taxon>Metazoa</taxon>
        <taxon>Cnidaria</taxon>
        <taxon>Anthozoa</taxon>
        <taxon>Hexacorallia</taxon>
        <taxon>Scleractinia</taxon>
        <taxon>Astrocoeniina</taxon>
        <taxon>Pocilloporidae</taxon>
        <taxon>Pocillopora</taxon>
    </lineage>
</organism>
<evidence type="ECO:0000313" key="1">
    <source>
        <dbReference type="EMBL" id="RMX47022.1"/>
    </source>
</evidence>
<protein>
    <submittedName>
        <fullName evidence="1">Uncharacterized protein</fullName>
    </submittedName>
</protein>
<dbReference type="EMBL" id="RCHS01002511">
    <property type="protein sequence ID" value="RMX47022.1"/>
    <property type="molecule type" value="Genomic_DNA"/>
</dbReference>
<reference evidence="1 2" key="1">
    <citation type="journal article" date="2018" name="Sci. Rep.">
        <title>Comparative analysis of the Pocillopora damicornis genome highlights role of immune system in coral evolution.</title>
        <authorList>
            <person name="Cunning R."/>
            <person name="Bay R.A."/>
            <person name="Gillette P."/>
            <person name="Baker A.C."/>
            <person name="Traylor-Knowles N."/>
        </authorList>
    </citation>
    <scope>NUCLEOTIDE SEQUENCE [LARGE SCALE GENOMIC DNA]</scope>
    <source>
        <strain evidence="1">RSMAS</strain>
        <tissue evidence="1">Whole animal</tissue>
    </source>
</reference>
<dbReference type="AlphaFoldDB" id="A0A3M6U057"/>
<dbReference type="Proteomes" id="UP000275408">
    <property type="component" value="Unassembled WGS sequence"/>
</dbReference>